<organism evidence="2 3">
    <name type="scientific">Gnathostoma spinigerum</name>
    <dbReference type="NCBI Taxonomy" id="75299"/>
    <lineage>
        <taxon>Eukaryota</taxon>
        <taxon>Metazoa</taxon>
        <taxon>Ecdysozoa</taxon>
        <taxon>Nematoda</taxon>
        <taxon>Chromadorea</taxon>
        <taxon>Rhabditida</taxon>
        <taxon>Spirurina</taxon>
        <taxon>Gnathostomatomorpha</taxon>
        <taxon>Gnathostomatoidea</taxon>
        <taxon>Gnathostomatidae</taxon>
        <taxon>Gnathostoma</taxon>
    </lineage>
</organism>
<sequence>MFLLVTHLGDLSAPSRFQIHEGNTVIRVRFTVLSLLHSSLSFEICTRTFSMSLFDDGPPPLSSATFHDISSHSDGGVADLDDGSRLTAVLDEDVEDQGITRSSNYAPETIPVPGEPSSSGIEFSCSVSKESDDTCPKVARIGQSRQTPESANENNASCERNAGASAEVENGEREVLDSSEQCVHTDELVNEESFSSKEIEEAGTSLRPDFSVQEDRVADKNVSFEKHIPNDSDDLSAFDVKNEEVTSSKSKIFHKESVEHRSTFNGNGGSDDDDEFGDFAASDLLAEEEASELKKKQLEPGSVTKENEEEAGDNTGTGWSADFSQMNFQRPSSTKTVECSGAPLKYAAENDGLWILENEDHNTDEDDHEMCRSITELFDTYSLSEEVLDQFSISAKLWRSASIVEEAVALKMIWSDSLLYNKFTKSLGLSVDLAARKNDHLPAFAQQLDENSVLRPVSVTGSIELNRQGVASSGSTSNGSGGLRSSLGDQAKASSDGSNRERDSVVVESLAVEPVQFDWGNSGLTNPLTAGSISSSSAILDLSFLTSRGEPAMTTCSLTNSVSSDNISNTLWKDLDALGLNSSNSTFSSEADSLSLKTDKPSLLEQLMKEEKNIKQYTPVSELSLDARALHDQLPDIDYMLANVLLFPMADR</sequence>
<keyword evidence="3" id="KW-1185">Reference proteome</keyword>
<dbReference type="PANTHER" id="PTHR16156:SF10">
    <property type="entry name" value="AFTIPHILIN-RELATED"/>
    <property type="match status" value="1"/>
</dbReference>
<protein>
    <recommendedName>
        <fullName evidence="4">Aftiphilin</fullName>
    </recommendedName>
</protein>
<dbReference type="Proteomes" id="UP001608902">
    <property type="component" value="Unassembled WGS sequence"/>
</dbReference>
<feature type="region of interest" description="Disordered" evidence="1">
    <location>
        <begin position="99"/>
        <end position="125"/>
    </location>
</feature>
<accession>A0ABD6EV36</accession>
<reference evidence="2 3" key="1">
    <citation type="submission" date="2024-08" db="EMBL/GenBank/DDBJ databases">
        <title>Gnathostoma spinigerum genome.</title>
        <authorList>
            <person name="Gonzalez-Bertolin B."/>
            <person name="Monzon S."/>
            <person name="Zaballos A."/>
            <person name="Jimenez P."/>
            <person name="Dekumyoy P."/>
            <person name="Varona S."/>
            <person name="Cuesta I."/>
            <person name="Sumanam S."/>
            <person name="Adisakwattana P."/>
            <person name="Gasser R.B."/>
            <person name="Hernandez-Gonzalez A."/>
            <person name="Young N.D."/>
            <person name="Perteguer M.J."/>
        </authorList>
    </citation>
    <scope>NUCLEOTIDE SEQUENCE [LARGE SCALE GENOMIC DNA]</scope>
    <source>
        <strain evidence="2">AL3</strain>
        <tissue evidence="2">Liver</tissue>
    </source>
</reference>
<dbReference type="PANTHER" id="PTHR16156">
    <property type="entry name" value="AFTIPHILIN A-RELATED"/>
    <property type="match status" value="1"/>
</dbReference>
<gene>
    <name evidence="2" type="ORF">AB6A40_008035</name>
</gene>
<feature type="compositionally biased region" description="Low complexity" evidence="1">
    <location>
        <begin position="472"/>
        <end position="488"/>
    </location>
</feature>
<feature type="compositionally biased region" description="Polar residues" evidence="1">
    <location>
        <begin position="143"/>
        <end position="158"/>
    </location>
</feature>
<feature type="compositionally biased region" description="Polar residues" evidence="1">
    <location>
        <begin position="116"/>
        <end position="125"/>
    </location>
</feature>
<feature type="region of interest" description="Disordered" evidence="1">
    <location>
        <begin position="288"/>
        <end position="319"/>
    </location>
</feature>
<dbReference type="AlphaFoldDB" id="A0ABD6EV36"/>
<comment type="caution">
    <text evidence="2">The sequence shown here is derived from an EMBL/GenBank/DDBJ whole genome shotgun (WGS) entry which is preliminary data.</text>
</comment>
<evidence type="ECO:0000313" key="2">
    <source>
        <dbReference type="EMBL" id="MFH4981326.1"/>
    </source>
</evidence>
<dbReference type="EMBL" id="JBGFUD010006995">
    <property type="protein sequence ID" value="MFH4981326.1"/>
    <property type="molecule type" value="Genomic_DNA"/>
</dbReference>
<dbReference type="InterPro" id="IPR046359">
    <property type="entry name" value="Aftin-like"/>
</dbReference>
<evidence type="ECO:0000256" key="1">
    <source>
        <dbReference type="SAM" id="MobiDB-lite"/>
    </source>
</evidence>
<name>A0ABD6EV36_9BILA</name>
<feature type="region of interest" description="Disordered" evidence="1">
    <location>
        <begin position="143"/>
        <end position="179"/>
    </location>
</feature>
<evidence type="ECO:0000313" key="3">
    <source>
        <dbReference type="Proteomes" id="UP001608902"/>
    </source>
</evidence>
<proteinExistence type="predicted"/>
<evidence type="ECO:0008006" key="4">
    <source>
        <dbReference type="Google" id="ProtNLM"/>
    </source>
</evidence>
<feature type="region of interest" description="Disordered" evidence="1">
    <location>
        <begin position="469"/>
        <end position="505"/>
    </location>
</feature>